<evidence type="ECO:0000259" key="1">
    <source>
        <dbReference type="PROSITE" id="PS50851"/>
    </source>
</evidence>
<evidence type="ECO:0000313" key="2">
    <source>
        <dbReference type="EMBL" id="BDG08805.1"/>
    </source>
</evidence>
<keyword evidence="3" id="KW-1185">Reference proteome</keyword>
<reference evidence="3" key="1">
    <citation type="journal article" date="2022" name="Int. J. Syst. Evol. Microbiol.">
        <title>Anaeromyxobacter oryzae sp. nov., Anaeromyxobacter diazotrophicus sp. nov. and Anaeromyxobacter paludicola sp. nov., isolated from paddy soils.</title>
        <authorList>
            <person name="Itoh H."/>
            <person name="Xu Z."/>
            <person name="Mise K."/>
            <person name="Masuda Y."/>
            <person name="Ushijima N."/>
            <person name="Hayakawa C."/>
            <person name="Shiratori Y."/>
            <person name="Senoo K."/>
        </authorList>
    </citation>
    <scope>NUCLEOTIDE SEQUENCE [LARGE SCALE GENOMIC DNA]</scope>
    <source>
        <strain evidence="3">Red630</strain>
    </source>
</reference>
<dbReference type="SMART" id="SM00260">
    <property type="entry name" value="CheW"/>
    <property type="match status" value="1"/>
</dbReference>
<feature type="domain" description="CheW-like" evidence="1">
    <location>
        <begin position="4"/>
        <end position="140"/>
    </location>
</feature>
<proteinExistence type="predicted"/>
<sequence length="150" mass="15107">MTEERQVLLVRAGGRVCALPVGDVVETSRPAAVSPLAGTPDCVAGTALLRGAAAPVISLGHLLTGEPPPPPARWVSLRCGGALAALAVEEVLGVAALPADALARPALEQAAGGALEGTGQVGRELVFSLRAARLVPEEVWRALSGAGRAR</sequence>
<dbReference type="Gene3D" id="2.30.30.40">
    <property type="entry name" value="SH3 Domains"/>
    <property type="match status" value="1"/>
</dbReference>
<accession>A0ABM7XAG1</accession>
<dbReference type="EMBL" id="AP025592">
    <property type="protein sequence ID" value="BDG08805.1"/>
    <property type="molecule type" value="Genomic_DNA"/>
</dbReference>
<dbReference type="PANTHER" id="PTHR22617:SF43">
    <property type="entry name" value="PROTEIN PILI"/>
    <property type="match status" value="1"/>
</dbReference>
<dbReference type="InterPro" id="IPR036061">
    <property type="entry name" value="CheW-like_dom_sf"/>
</dbReference>
<gene>
    <name evidence="2" type="ORF">AMPC_19180</name>
</gene>
<dbReference type="SUPFAM" id="SSF50341">
    <property type="entry name" value="CheW-like"/>
    <property type="match status" value="1"/>
</dbReference>
<organism evidence="2 3">
    <name type="scientific">Anaeromyxobacter paludicola</name>
    <dbReference type="NCBI Taxonomy" id="2918171"/>
    <lineage>
        <taxon>Bacteria</taxon>
        <taxon>Pseudomonadati</taxon>
        <taxon>Myxococcota</taxon>
        <taxon>Myxococcia</taxon>
        <taxon>Myxococcales</taxon>
        <taxon>Cystobacterineae</taxon>
        <taxon>Anaeromyxobacteraceae</taxon>
        <taxon>Anaeromyxobacter</taxon>
    </lineage>
</organism>
<dbReference type="InterPro" id="IPR039315">
    <property type="entry name" value="CheW"/>
</dbReference>
<evidence type="ECO:0000313" key="3">
    <source>
        <dbReference type="Proteomes" id="UP001162734"/>
    </source>
</evidence>
<dbReference type="Proteomes" id="UP001162734">
    <property type="component" value="Chromosome"/>
</dbReference>
<dbReference type="RefSeq" id="WP_248346049.1">
    <property type="nucleotide sequence ID" value="NZ_AP025592.1"/>
</dbReference>
<protein>
    <recommendedName>
        <fullName evidence="1">CheW-like domain-containing protein</fullName>
    </recommendedName>
</protein>
<dbReference type="Pfam" id="PF01584">
    <property type="entry name" value="CheW"/>
    <property type="match status" value="1"/>
</dbReference>
<name>A0ABM7XAG1_9BACT</name>
<dbReference type="InterPro" id="IPR002545">
    <property type="entry name" value="CheW-lke_dom"/>
</dbReference>
<dbReference type="Gene3D" id="2.40.50.180">
    <property type="entry name" value="CheA-289, Domain 4"/>
    <property type="match status" value="1"/>
</dbReference>
<dbReference type="PROSITE" id="PS50851">
    <property type="entry name" value="CHEW"/>
    <property type="match status" value="1"/>
</dbReference>
<dbReference type="PANTHER" id="PTHR22617">
    <property type="entry name" value="CHEMOTAXIS SENSOR HISTIDINE KINASE-RELATED"/>
    <property type="match status" value="1"/>
</dbReference>